<dbReference type="Proteomes" id="UP000677228">
    <property type="component" value="Unassembled WGS sequence"/>
</dbReference>
<evidence type="ECO:0000313" key="2">
    <source>
        <dbReference type="EMBL" id="CAF3904619.1"/>
    </source>
</evidence>
<protein>
    <submittedName>
        <fullName evidence="2">Uncharacterized protein</fullName>
    </submittedName>
</protein>
<organism evidence="2 3">
    <name type="scientific">Didymodactylos carnosus</name>
    <dbReference type="NCBI Taxonomy" id="1234261"/>
    <lineage>
        <taxon>Eukaryota</taxon>
        <taxon>Metazoa</taxon>
        <taxon>Spiralia</taxon>
        <taxon>Gnathifera</taxon>
        <taxon>Rotifera</taxon>
        <taxon>Eurotatoria</taxon>
        <taxon>Bdelloidea</taxon>
        <taxon>Philodinida</taxon>
        <taxon>Philodinidae</taxon>
        <taxon>Didymodactylos</taxon>
    </lineage>
</organism>
<sequence>MMDTKASLLVCIRILRRVHKAPQILAAITTSPISRSEDSRTCCLTGIKSPSHLPVNHSRPKIPSNPTPPEASVYKFNAMLEVNVDSKNNALALRVSRKLIHMFRFDKASRSRRT</sequence>
<dbReference type="EMBL" id="CAJNOK010010848">
    <property type="protein sequence ID" value="CAF1126334.1"/>
    <property type="molecule type" value="Genomic_DNA"/>
</dbReference>
<evidence type="ECO:0000313" key="1">
    <source>
        <dbReference type="EMBL" id="CAF1126334.1"/>
    </source>
</evidence>
<accession>A0A8S2LG93</accession>
<name>A0A8S2LG93_9BILA</name>
<gene>
    <name evidence="1" type="ORF">OVA965_LOCUS20429</name>
    <name evidence="2" type="ORF">TMI583_LOCUS20800</name>
</gene>
<reference evidence="2" key="1">
    <citation type="submission" date="2021-02" db="EMBL/GenBank/DDBJ databases">
        <authorList>
            <person name="Nowell W R."/>
        </authorList>
    </citation>
    <scope>NUCLEOTIDE SEQUENCE</scope>
</reference>
<comment type="caution">
    <text evidence="2">The sequence shown here is derived from an EMBL/GenBank/DDBJ whole genome shotgun (WGS) entry which is preliminary data.</text>
</comment>
<dbReference type="Proteomes" id="UP000682733">
    <property type="component" value="Unassembled WGS sequence"/>
</dbReference>
<evidence type="ECO:0000313" key="3">
    <source>
        <dbReference type="Proteomes" id="UP000682733"/>
    </source>
</evidence>
<dbReference type="EMBL" id="CAJOBA010019592">
    <property type="protein sequence ID" value="CAF3904619.1"/>
    <property type="molecule type" value="Genomic_DNA"/>
</dbReference>
<dbReference type="AlphaFoldDB" id="A0A8S2LG93"/>
<proteinExistence type="predicted"/>